<dbReference type="AlphaFoldDB" id="A0A371D1Y7"/>
<reference evidence="1 2" key="1">
    <citation type="journal article" date="2018" name="Biotechnol. Biofuels">
        <title>Integrative visual omics of the white-rot fungus Polyporus brumalis exposes the biotechnological potential of its oxidative enzymes for delignifying raw plant biomass.</title>
        <authorList>
            <person name="Miyauchi S."/>
            <person name="Rancon A."/>
            <person name="Drula E."/>
            <person name="Hage H."/>
            <person name="Chaduli D."/>
            <person name="Favel A."/>
            <person name="Grisel S."/>
            <person name="Henrissat B."/>
            <person name="Herpoel-Gimbert I."/>
            <person name="Ruiz-Duenas F.J."/>
            <person name="Chevret D."/>
            <person name="Hainaut M."/>
            <person name="Lin J."/>
            <person name="Wang M."/>
            <person name="Pangilinan J."/>
            <person name="Lipzen A."/>
            <person name="Lesage-Meessen L."/>
            <person name="Navarro D."/>
            <person name="Riley R."/>
            <person name="Grigoriev I.V."/>
            <person name="Zhou S."/>
            <person name="Raouche S."/>
            <person name="Rosso M.N."/>
        </authorList>
    </citation>
    <scope>NUCLEOTIDE SEQUENCE [LARGE SCALE GENOMIC DNA]</scope>
    <source>
        <strain evidence="1 2">BRFM 1820</strain>
    </source>
</reference>
<dbReference type="EMBL" id="KZ857426">
    <property type="protein sequence ID" value="RDX46547.1"/>
    <property type="molecule type" value="Genomic_DNA"/>
</dbReference>
<keyword evidence="2" id="KW-1185">Reference proteome</keyword>
<protein>
    <submittedName>
        <fullName evidence="1">Uncharacterized protein</fullName>
    </submittedName>
</protein>
<evidence type="ECO:0000313" key="1">
    <source>
        <dbReference type="EMBL" id="RDX46547.1"/>
    </source>
</evidence>
<evidence type="ECO:0000313" key="2">
    <source>
        <dbReference type="Proteomes" id="UP000256964"/>
    </source>
</evidence>
<sequence>MIQHERGEGGPAYDELAQVYLASRTITGSWTRAHAQVARTFWKWHGKTGSCPPAISPHRVSVRPLHVRPRARPCRQRTTFYRVSKGMCGATRRWHARRNNSRPSYLTSCGERVSLMEWKHTRTTDRVAAALQSNVRYSGNPDSLLAGPGGLVRNRVWSMAAGVDPTLYGAMGILGWPDRRSRRRSELDYMTGSCVHLVCLHLFPAPSQFVPSRITWCTYLAEPGARSRMCQSDHIVPQSTLPGR</sequence>
<gene>
    <name evidence="1" type="ORF">OH76DRAFT_834036</name>
</gene>
<organism evidence="1 2">
    <name type="scientific">Lentinus brumalis</name>
    <dbReference type="NCBI Taxonomy" id="2498619"/>
    <lineage>
        <taxon>Eukaryota</taxon>
        <taxon>Fungi</taxon>
        <taxon>Dikarya</taxon>
        <taxon>Basidiomycota</taxon>
        <taxon>Agaricomycotina</taxon>
        <taxon>Agaricomycetes</taxon>
        <taxon>Polyporales</taxon>
        <taxon>Polyporaceae</taxon>
        <taxon>Lentinus</taxon>
    </lineage>
</organism>
<dbReference type="Proteomes" id="UP000256964">
    <property type="component" value="Unassembled WGS sequence"/>
</dbReference>
<name>A0A371D1Y7_9APHY</name>
<proteinExistence type="predicted"/>
<accession>A0A371D1Y7</accession>